<evidence type="ECO:0000313" key="1">
    <source>
        <dbReference type="EMBL" id="GKU95624.1"/>
    </source>
</evidence>
<proteinExistence type="predicted"/>
<keyword evidence="2" id="KW-1185">Reference proteome</keyword>
<comment type="caution">
    <text evidence="1">The sequence shown here is derived from an EMBL/GenBank/DDBJ whole genome shotgun (WGS) entry which is preliminary data.</text>
</comment>
<sequence>MFFSNKQLQKQKLGFKVNIKSSKGHNRALRFQNGGKEGDEARVAKKLGDENGGVALGLSTVDPLKTGTQNTRLTASLSQNAAPIATH</sequence>
<dbReference type="Proteomes" id="UP001054252">
    <property type="component" value="Unassembled WGS sequence"/>
</dbReference>
<evidence type="ECO:0000313" key="2">
    <source>
        <dbReference type="Proteomes" id="UP001054252"/>
    </source>
</evidence>
<dbReference type="AlphaFoldDB" id="A0AAV5IDB5"/>
<accession>A0AAV5IDB5</accession>
<organism evidence="1 2">
    <name type="scientific">Rubroshorea leprosula</name>
    <dbReference type="NCBI Taxonomy" id="152421"/>
    <lineage>
        <taxon>Eukaryota</taxon>
        <taxon>Viridiplantae</taxon>
        <taxon>Streptophyta</taxon>
        <taxon>Embryophyta</taxon>
        <taxon>Tracheophyta</taxon>
        <taxon>Spermatophyta</taxon>
        <taxon>Magnoliopsida</taxon>
        <taxon>eudicotyledons</taxon>
        <taxon>Gunneridae</taxon>
        <taxon>Pentapetalae</taxon>
        <taxon>rosids</taxon>
        <taxon>malvids</taxon>
        <taxon>Malvales</taxon>
        <taxon>Dipterocarpaceae</taxon>
        <taxon>Rubroshorea</taxon>
    </lineage>
</organism>
<protein>
    <submittedName>
        <fullName evidence="1">Uncharacterized protein</fullName>
    </submittedName>
</protein>
<name>A0AAV5IDB5_9ROSI</name>
<gene>
    <name evidence="1" type="ORF">SLEP1_g8958</name>
</gene>
<reference evidence="1 2" key="1">
    <citation type="journal article" date="2021" name="Commun. Biol.">
        <title>The genome of Shorea leprosula (Dipterocarpaceae) highlights the ecological relevance of drought in aseasonal tropical rainforests.</title>
        <authorList>
            <person name="Ng K.K.S."/>
            <person name="Kobayashi M.J."/>
            <person name="Fawcett J.A."/>
            <person name="Hatakeyama M."/>
            <person name="Paape T."/>
            <person name="Ng C.H."/>
            <person name="Ang C.C."/>
            <person name="Tnah L.H."/>
            <person name="Lee C.T."/>
            <person name="Nishiyama T."/>
            <person name="Sese J."/>
            <person name="O'Brien M.J."/>
            <person name="Copetti D."/>
            <person name="Mohd Noor M.I."/>
            <person name="Ong R.C."/>
            <person name="Putra M."/>
            <person name="Sireger I.Z."/>
            <person name="Indrioko S."/>
            <person name="Kosugi Y."/>
            <person name="Izuno A."/>
            <person name="Isagi Y."/>
            <person name="Lee S.L."/>
            <person name="Shimizu K.K."/>
        </authorList>
    </citation>
    <scope>NUCLEOTIDE SEQUENCE [LARGE SCALE GENOMIC DNA]</scope>
    <source>
        <strain evidence="1">214</strain>
    </source>
</reference>
<dbReference type="EMBL" id="BPVZ01000009">
    <property type="protein sequence ID" value="GKU95624.1"/>
    <property type="molecule type" value="Genomic_DNA"/>
</dbReference>